<dbReference type="Pfam" id="PF13450">
    <property type="entry name" value="NAD_binding_8"/>
    <property type="match status" value="1"/>
</dbReference>
<organism evidence="1 2">
    <name type="scientific">Amycolatopsis sacchari</name>
    <dbReference type="NCBI Taxonomy" id="115433"/>
    <lineage>
        <taxon>Bacteria</taxon>
        <taxon>Bacillati</taxon>
        <taxon>Actinomycetota</taxon>
        <taxon>Actinomycetes</taxon>
        <taxon>Pseudonocardiales</taxon>
        <taxon>Pseudonocardiaceae</taxon>
        <taxon>Amycolatopsis</taxon>
    </lineage>
</organism>
<dbReference type="AlphaFoldDB" id="A0A1I3PBZ4"/>
<reference evidence="1 2" key="1">
    <citation type="submission" date="2016-10" db="EMBL/GenBank/DDBJ databases">
        <authorList>
            <person name="de Groot N.N."/>
        </authorList>
    </citation>
    <scope>NUCLEOTIDE SEQUENCE [LARGE SCALE GENOMIC DNA]</scope>
    <source>
        <strain evidence="1 2">DSM 44468</strain>
    </source>
</reference>
<dbReference type="EMBL" id="FORP01000003">
    <property type="protein sequence ID" value="SFJ18941.1"/>
    <property type="molecule type" value="Genomic_DNA"/>
</dbReference>
<dbReference type="RefSeq" id="WP_091505167.1">
    <property type="nucleotide sequence ID" value="NZ_CBDQZW010000043.1"/>
</dbReference>
<name>A0A1I3PBZ4_9PSEU</name>
<accession>A0A1I3PBZ4</accession>
<evidence type="ECO:0000313" key="1">
    <source>
        <dbReference type="EMBL" id="SFJ18941.1"/>
    </source>
</evidence>
<proteinExistence type="predicted"/>
<evidence type="ECO:0000313" key="2">
    <source>
        <dbReference type="Proteomes" id="UP000199025"/>
    </source>
</evidence>
<dbReference type="OrthoDB" id="178899at2"/>
<sequence length="450" mass="50637">MPTGSTIGRIPLLILGSGLAGLGAGVEAQRQGIQSLILEADELPGGLCRSSKLLGCEFDFGPKILILDESENSADILNFLDGNQEGYPLRENVYLTEHGLLDFPLQRNLVDLPLAERMKILRDIEWAQHHPRPIRSYRDWLVNGYGQRLCEQVLFPYEEKKWQISLDDLDYTWALDRPVKVHLDEVKAGAFTKLQPSRQYFYPKVGSIATLSEAMAEQAGEIVLETRVEHIDLERKLVHAGHKTYSYDTLISSIPLDDEVRMTGGGVNKVLRQQVSSTLRRLSIRVFNLIFEGNVELDGTAIYFPEKEFLFRRICVLQNLCPSLSRTGKTPLSIEISLKPEEAPPAVGDQLSASLEQLKRIPQFAKLGRLLGHEVREIDFAYPMQTNGLRALVDRVHQEYARHGVFHCGRGGNFDYCNSDIAYRQGRSTVQQLSRGTLATTSWTSQRTTG</sequence>
<dbReference type="InterPro" id="IPR036188">
    <property type="entry name" value="FAD/NAD-bd_sf"/>
</dbReference>
<dbReference type="PANTHER" id="PTHR21197">
    <property type="entry name" value="UDP-GALACTOPYRANOSE MUTASE"/>
    <property type="match status" value="1"/>
</dbReference>
<dbReference type="GO" id="GO:0008767">
    <property type="term" value="F:UDP-galactopyranose mutase activity"/>
    <property type="evidence" value="ECO:0007669"/>
    <property type="project" value="TreeGrafter"/>
</dbReference>
<dbReference type="SUPFAM" id="SSF51905">
    <property type="entry name" value="FAD/NAD(P)-binding domain"/>
    <property type="match status" value="1"/>
</dbReference>
<keyword evidence="2" id="KW-1185">Reference proteome</keyword>
<dbReference type="PANTHER" id="PTHR21197:SF0">
    <property type="entry name" value="UDP-GALACTOPYRANOSE MUTASE"/>
    <property type="match status" value="1"/>
</dbReference>
<protein>
    <submittedName>
        <fullName evidence="1">Protoporphyrinogen oxidase</fullName>
    </submittedName>
</protein>
<dbReference type="STRING" id="115433.SAMN05421835_103360"/>
<dbReference type="Gene3D" id="3.50.50.60">
    <property type="entry name" value="FAD/NAD(P)-binding domain"/>
    <property type="match status" value="1"/>
</dbReference>
<dbReference type="Proteomes" id="UP000199025">
    <property type="component" value="Unassembled WGS sequence"/>
</dbReference>
<gene>
    <name evidence="1" type="ORF">SAMN05421835_103360</name>
</gene>
<dbReference type="GO" id="GO:0050660">
    <property type="term" value="F:flavin adenine dinucleotide binding"/>
    <property type="evidence" value="ECO:0007669"/>
    <property type="project" value="TreeGrafter"/>
</dbReference>
<dbReference type="GO" id="GO:0005829">
    <property type="term" value="C:cytosol"/>
    <property type="evidence" value="ECO:0007669"/>
    <property type="project" value="TreeGrafter"/>
</dbReference>